<comment type="catalytic activity">
    <reaction evidence="7">
        <text>a peptidoglycan chain = a peptidoglycan chain with N-acetyl-1,6-anhydromuramyl-[peptide] at the reducing end + a peptidoglycan chain with N-acetylglucosamine at the non-reducing end.</text>
        <dbReference type="EC" id="4.2.2.29"/>
    </reaction>
</comment>
<evidence type="ECO:0000256" key="3">
    <source>
        <dbReference type="ARBA" id="ARBA00022989"/>
    </source>
</evidence>
<feature type="transmembrane region" description="Helical" evidence="7">
    <location>
        <begin position="48"/>
        <end position="69"/>
    </location>
</feature>
<dbReference type="RefSeq" id="WP_172162144.1">
    <property type="nucleotide sequence ID" value="NZ_CP053564.1"/>
</dbReference>
<accession>A0A6M6JK78</accession>
<dbReference type="GO" id="GO:0005886">
    <property type="term" value="C:plasma membrane"/>
    <property type="evidence" value="ECO:0007669"/>
    <property type="project" value="UniProtKB-SubCell"/>
</dbReference>
<dbReference type="AlphaFoldDB" id="A0A6M6JK78"/>
<dbReference type="GO" id="GO:0009252">
    <property type="term" value="P:peptidoglycan biosynthetic process"/>
    <property type="evidence" value="ECO:0007669"/>
    <property type="project" value="UniProtKB-UniRule"/>
</dbReference>
<evidence type="ECO:0000256" key="8">
    <source>
        <dbReference type="SAM" id="MobiDB-lite"/>
    </source>
</evidence>
<keyword evidence="6 7" id="KW-0961">Cell wall biogenesis/degradation</keyword>
<keyword evidence="5 7" id="KW-0456">Lyase</keyword>
<evidence type="ECO:0000313" key="10">
    <source>
        <dbReference type="Proteomes" id="UP000505377"/>
    </source>
</evidence>
<feature type="site" description="Important for catalytic activity" evidence="7">
    <location>
        <position position="296"/>
    </location>
</feature>
<dbReference type="GO" id="GO:0008932">
    <property type="term" value="F:lytic endotransglycosylase activity"/>
    <property type="evidence" value="ECO:0007669"/>
    <property type="project" value="UniProtKB-UniRule"/>
</dbReference>
<evidence type="ECO:0000256" key="6">
    <source>
        <dbReference type="ARBA" id="ARBA00023316"/>
    </source>
</evidence>
<dbReference type="Proteomes" id="UP000505377">
    <property type="component" value="Chromosome"/>
</dbReference>
<dbReference type="InterPro" id="IPR003770">
    <property type="entry name" value="MLTG-like"/>
</dbReference>
<evidence type="ECO:0000256" key="5">
    <source>
        <dbReference type="ARBA" id="ARBA00023239"/>
    </source>
</evidence>
<comment type="subcellular location">
    <subcellularLocation>
        <location evidence="7">Cell membrane</location>
        <topology evidence="7">Single-pass membrane protein</topology>
    </subcellularLocation>
</comment>
<name>A0A6M6JK78_9PSEU</name>
<evidence type="ECO:0000313" key="9">
    <source>
        <dbReference type="EMBL" id="QJY48448.1"/>
    </source>
</evidence>
<reference evidence="9 10" key="1">
    <citation type="submission" date="2020-05" db="EMBL/GenBank/DDBJ databases">
        <authorList>
            <person name="Mo P."/>
        </authorList>
    </citation>
    <scope>NUCLEOTIDE SEQUENCE [LARGE SCALE GENOMIC DNA]</scope>
    <source>
        <strain evidence="9 10">Gen01</strain>
    </source>
</reference>
<dbReference type="EMBL" id="CP053564">
    <property type="protein sequence ID" value="QJY48448.1"/>
    <property type="molecule type" value="Genomic_DNA"/>
</dbReference>
<keyword evidence="1 7" id="KW-1003">Cell membrane</keyword>
<evidence type="ECO:0000256" key="2">
    <source>
        <dbReference type="ARBA" id="ARBA00022692"/>
    </source>
</evidence>
<gene>
    <name evidence="7" type="primary">mltG</name>
    <name evidence="9" type="ORF">HOP40_23860</name>
</gene>
<keyword evidence="10" id="KW-1185">Reference proteome</keyword>
<protein>
    <recommendedName>
        <fullName evidence="7">Endolytic murein transglycosylase</fullName>
        <ecNumber evidence="7">4.2.2.29</ecNumber>
    </recommendedName>
    <alternativeName>
        <fullName evidence="7">Peptidoglycan lytic transglycosylase</fullName>
    </alternativeName>
    <alternativeName>
        <fullName evidence="7">Peptidoglycan polymerization terminase</fullName>
    </alternativeName>
</protein>
<dbReference type="KEGG" id="pbro:HOP40_23860"/>
<evidence type="ECO:0000256" key="1">
    <source>
        <dbReference type="ARBA" id="ARBA00022475"/>
    </source>
</evidence>
<dbReference type="EC" id="4.2.2.29" evidence="7"/>
<evidence type="ECO:0000256" key="7">
    <source>
        <dbReference type="HAMAP-Rule" id="MF_02065"/>
    </source>
</evidence>
<dbReference type="PANTHER" id="PTHR30518:SF2">
    <property type="entry name" value="ENDOLYTIC MUREIN TRANSGLYCOSYLASE"/>
    <property type="match status" value="1"/>
</dbReference>
<feature type="region of interest" description="Disordered" evidence="8">
    <location>
        <begin position="1"/>
        <end position="43"/>
    </location>
</feature>
<keyword evidence="3 7" id="KW-1133">Transmembrane helix</keyword>
<dbReference type="Pfam" id="PF02618">
    <property type="entry name" value="YceG"/>
    <property type="match status" value="1"/>
</dbReference>
<dbReference type="PANTHER" id="PTHR30518">
    <property type="entry name" value="ENDOLYTIC MUREIN TRANSGLYCOSYLASE"/>
    <property type="match status" value="1"/>
</dbReference>
<dbReference type="Gene3D" id="3.30.1490.480">
    <property type="entry name" value="Endolytic murein transglycosylase"/>
    <property type="match status" value="1"/>
</dbReference>
<keyword evidence="2 7" id="KW-0812">Transmembrane</keyword>
<sequence length="413" mass="42642">MRAAPVRHEPTAASAGSDSVPGSDDDAPRARRRAAPARRSPGRGQRRGVLLLAVAVLLAGVLGGAYYLFRSLTAAPDFEGAGEGDVVVQVADGDSTAAIGRTLESSGVVASVAAFLEAARQDDRILGVQPGSYQMRARMSAAAAVERLLDPEARVGQLEIRGGVQLDDTSAPDGTVAPGVLSLVSRASCARLDGAESCVSVDELRAAMAETDPAELGVPSWALDAVAAADPVRRLEGLLVPGVYEVEPGRSAVEVLQALLATSTAQLEASGIVSGAAAMGSSPYEVLVISSLVEKEGITPDMPKVARVVYNRLGAGQRLELDSTVNYPLDLQALRTTAEDRAAPGPYNSYATAGLPPTPIAAPGREAIAAALAPEPGPWFFFVRCQTDGTSCFAETFAEHTANVALARENGAF</sequence>
<dbReference type="GO" id="GO:0071555">
    <property type="term" value="P:cell wall organization"/>
    <property type="evidence" value="ECO:0007669"/>
    <property type="project" value="UniProtKB-KW"/>
</dbReference>
<feature type="compositionally biased region" description="Basic residues" evidence="8">
    <location>
        <begin position="30"/>
        <end position="43"/>
    </location>
</feature>
<proteinExistence type="inferred from homology"/>
<comment type="function">
    <text evidence="7">Functions as a peptidoglycan terminase that cleaves nascent peptidoglycan strands endolytically to terminate their elongation.</text>
</comment>
<feature type="compositionally biased region" description="Basic and acidic residues" evidence="8">
    <location>
        <begin position="1"/>
        <end position="10"/>
    </location>
</feature>
<keyword evidence="4 7" id="KW-0472">Membrane</keyword>
<comment type="similarity">
    <text evidence="7">Belongs to the transglycosylase MltG family.</text>
</comment>
<evidence type="ECO:0000256" key="4">
    <source>
        <dbReference type="ARBA" id="ARBA00023136"/>
    </source>
</evidence>
<dbReference type="HAMAP" id="MF_02065">
    <property type="entry name" value="MltG"/>
    <property type="match status" value="1"/>
</dbReference>
<organism evidence="9 10">
    <name type="scientific">Pseudonocardia broussonetiae</name>
    <dbReference type="NCBI Taxonomy" id="2736640"/>
    <lineage>
        <taxon>Bacteria</taxon>
        <taxon>Bacillati</taxon>
        <taxon>Actinomycetota</taxon>
        <taxon>Actinomycetes</taxon>
        <taxon>Pseudonocardiales</taxon>
        <taxon>Pseudonocardiaceae</taxon>
        <taxon>Pseudonocardia</taxon>
    </lineage>
</organism>